<organism evidence="1 2">
    <name type="scientific">Eleutherodactylus coqui</name>
    <name type="common">Puerto Rican coqui</name>
    <dbReference type="NCBI Taxonomy" id="57060"/>
    <lineage>
        <taxon>Eukaryota</taxon>
        <taxon>Metazoa</taxon>
        <taxon>Chordata</taxon>
        <taxon>Craniata</taxon>
        <taxon>Vertebrata</taxon>
        <taxon>Euteleostomi</taxon>
        <taxon>Amphibia</taxon>
        <taxon>Batrachia</taxon>
        <taxon>Anura</taxon>
        <taxon>Neobatrachia</taxon>
        <taxon>Hyloidea</taxon>
        <taxon>Eleutherodactylidae</taxon>
        <taxon>Eleutherodactylinae</taxon>
        <taxon>Eleutherodactylus</taxon>
        <taxon>Eleutherodactylus</taxon>
    </lineage>
</organism>
<dbReference type="AlphaFoldDB" id="A0A8J6B497"/>
<dbReference type="Proteomes" id="UP000770717">
    <property type="component" value="Unassembled WGS sequence"/>
</dbReference>
<keyword evidence="2" id="KW-1185">Reference proteome</keyword>
<evidence type="ECO:0000313" key="1">
    <source>
        <dbReference type="EMBL" id="KAG9462869.1"/>
    </source>
</evidence>
<comment type="caution">
    <text evidence="1">The sequence shown here is derived from an EMBL/GenBank/DDBJ whole genome shotgun (WGS) entry which is preliminary data.</text>
</comment>
<accession>A0A8J6B497</accession>
<evidence type="ECO:0000313" key="2">
    <source>
        <dbReference type="Proteomes" id="UP000770717"/>
    </source>
</evidence>
<dbReference type="EMBL" id="WNTK01009152">
    <property type="protein sequence ID" value="KAG9462869.1"/>
    <property type="molecule type" value="Genomic_DNA"/>
</dbReference>
<protein>
    <submittedName>
        <fullName evidence="1">Uncharacterized protein</fullName>
    </submittedName>
</protein>
<name>A0A8J6B497_ELECQ</name>
<reference evidence="1" key="1">
    <citation type="thesis" date="2020" institute="ProQuest LLC" country="789 East Eisenhower Parkway, Ann Arbor, MI, USA">
        <title>Comparative Genomics and Chromosome Evolution.</title>
        <authorList>
            <person name="Mudd A.B."/>
        </authorList>
    </citation>
    <scope>NUCLEOTIDE SEQUENCE</scope>
    <source>
        <strain evidence="1">HN-11 Male</strain>
        <tissue evidence="1">Kidney and liver</tissue>
    </source>
</reference>
<proteinExistence type="predicted"/>
<feature type="non-terminal residue" evidence="1">
    <location>
        <position position="69"/>
    </location>
</feature>
<feature type="non-terminal residue" evidence="1">
    <location>
        <position position="1"/>
    </location>
</feature>
<sequence>SLECALCDLEEELCRHVWTRQGPEYPVISYSTQNRSPQFRILWCPSLHKRIYLINLSRMEKNRDKMVGK</sequence>
<gene>
    <name evidence="1" type="ORF">GDO78_022964</name>
</gene>